<accession>A0ABU1K432</accession>
<evidence type="ECO:0000313" key="2">
    <source>
        <dbReference type="Proteomes" id="UP001262410"/>
    </source>
</evidence>
<name>A0ABU1K432_9PROT</name>
<organism evidence="1 2">
    <name type="scientific">Inquilinus ginsengisoli</name>
    <dbReference type="NCBI Taxonomy" id="363840"/>
    <lineage>
        <taxon>Bacteria</taxon>
        <taxon>Pseudomonadati</taxon>
        <taxon>Pseudomonadota</taxon>
        <taxon>Alphaproteobacteria</taxon>
        <taxon>Rhodospirillales</taxon>
        <taxon>Rhodospirillaceae</taxon>
        <taxon>Inquilinus</taxon>
    </lineage>
</organism>
<protein>
    <recommendedName>
        <fullName evidence="3">IS110 family transposase</fullName>
    </recommendedName>
</protein>
<proteinExistence type="predicted"/>
<sequence>KKLVALTALMRKLVIIANAKLRQEHQLS</sequence>
<dbReference type="EMBL" id="JAVDPW010000021">
    <property type="protein sequence ID" value="MDR6294514.1"/>
    <property type="molecule type" value="Genomic_DNA"/>
</dbReference>
<dbReference type="Proteomes" id="UP001262410">
    <property type="component" value="Unassembled WGS sequence"/>
</dbReference>
<evidence type="ECO:0000313" key="1">
    <source>
        <dbReference type="EMBL" id="MDR6294514.1"/>
    </source>
</evidence>
<keyword evidence="2" id="KW-1185">Reference proteome</keyword>
<evidence type="ECO:0008006" key="3">
    <source>
        <dbReference type="Google" id="ProtNLM"/>
    </source>
</evidence>
<gene>
    <name evidence="1" type="ORF">E9232_007068</name>
</gene>
<reference evidence="1 2" key="1">
    <citation type="submission" date="2023-07" db="EMBL/GenBank/DDBJ databases">
        <title>Sorghum-associated microbial communities from plants grown in Nebraska, USA.</title>
        <authorList>
            <person name="Schachtman D."/>
        </authorList>
    </citation>
    <scope>NUCLEOTIDE SEQUENCE [LARGE SCALE GENOMIC DNA]</scope>
    <source>
        <strain evidence="1 2">584</strain>
    </source>
</reference>
<comment type="caution">
    <text evidence="1">The sequence shown here is derived from an EMBL/GenBank/DDBJ whole genome shotgun (WGS) entry which is preliminary data.</text>
</comment>
<feature type="non-terminal residue" evidence="1">
    <location>
        <position position="1"/>
    </location>
</feature>